<dbReference type="Gene3D" id="3.20.20.70">
    <property type="entry name" value="Aldolase class I"/>
    <property type="match status" value="1"/>
</dbReference>
<evidence type="ECO:0000259" key="2">
    <source>
        <dbReference type="Pfam" id="PF19200"/>
    </source>
</evidence>
<evidence type="ECO:0000313" key="3">
    <source>
        <dbReference type="EMBL" id="PSL48494.1"/>
    </source>
</evidence>
<dbReference type="AlphaFoldDB" id="A0A2P8HQN6"/>
<dbReference type="OrthoDB" id="5809921at2"/>
<feature type="domain" description="6-phospho-N-acetylmuramidase N-terminal" evidence="2">
    <location>
        <begin position="2"/>
        <end position="223"/>
    </location>
</feature>
<dbReference type="PANTHER" id="PTHR38435:SF2">
    <property type="entry name" value="DUF871 DOMAIN-CONTAINING PROTEIN"/>
    <property type="match status" value="1"/>
</dbReference>
<dbReference type="InterPro" id="IPR043797">
    <property type="entry name" value="MupG_N"/>
</dbReference>
<comment type="caution">
    <text evidence="3">The sequence shown here is derived from an EMBL/GenBank/DDBJ whole genome shotgun (WGS) entry which is preliminary data.</text>
</comment>
<feature type="domain" description="6-phospho-N-acetylmuramidase C-terminal" evidence="1">
    <location>
        <begin position="239"/>
        <end position="344"/>
    </location>
</feature>
<sequence length="348" mass="38121">MYGFSLYLNEPMNEKRRRYMQEMHAAGFSYIFTSIHIPEEDQTLYKRRLEALAEEAASFGLTLITDSSPAALPLLDHLEGPIHVRIDHSLQAEQMADLAKRHRIILNASTCAHAELTSLRNAGLNLGEAAACHNFYPRPETGLDRSALQAQNALLKSEGLRIAAFVPGDGAMRGPLERGLPTLEEHRGAAPFASAVSLWRGAGVDDVIIGDPDLSKEAQTAFSRFKDGLFPVRATLFPATEAEAELLSLTHYRRPDPARDVVRSETARPHAASCALSIAPLSAPAPRPRGAITIDNSHYGRYEGELQLVKQPLPPDPCVNVVGQIIDADVSLLEHIEAGEAFQLRPMR</sequence>
<dbReference type="Pfam" id="PF19200">
    <property type="entry name" value="MupG_N"/>
    <property type="match status" value="1"/>
</dbReference>
<gene>
    <name evidence="3" type="ORF">B0H94_10494</name>
</gene>
<dbReference type="EMBL" id="PYAV01000004">
    <property type="protein sequence ID" value="PSL48494.1"/>
    <property type="molecule type" value="Genomic_DNA"/>
</dbReference>
<evidence type="ECO:0000259" key="1">
    <source>
        <dbReference type="Pfam" id="PF05913"/>
    </source>
</evidence>
<dbReference type="InterPro" id="IPR029000">
    <property type="entry name" value="Cyclophilin-like_dom_sf"/>
</dbReference>
<name>A0A2P8HQN6_9BACI</name>
<dbReference type="InterPro" id="IPR008589">
    <property type="entry name" value="MupG"/>
</dbReference>
<dbReference type="SUPFAM" id="SSF51445">
    <property type="entry name" value="(Trans)glycosidases"/>
    <property type="match status" value="1"/>
</dbReference>
<keyword evidence="4" id="KW-1185">Reference proteome</keyword>
<reference evidence="3 4" key="1">
    <citation type="submission" date="2018-03" db="EMBL/GenBank/DDBJ databases">
        <title>Genomic Encyclopedia of Type Strains, Phase III (KMG-III): the genomes of soil and plant-associated and newly described type strains.</title>
        <authorList>
            <person name="Whitman W."/>
        </authorList>
    </citation>
    <scope>NUCLEOTIDE SEQUENCE [LARGE SCALE GENOMIC DNA]</scope>
    <source>
        <strain evidence="3 4">CGMCC 1.07653</strain>
    </source>
</reference>
<dbReference type="InterPro" id="IPR013785">
    <property type="entry name" value="Aldolase_TIM"/>
</dbReference>
<protein>
    <recommendedName>
        <fullName evidence="5">Outer surface protein</fullName>
    </recommendedName>
</protein>
<dbReference type="InterPro" id="IPR017853">
    <property type="entry name" value="GH"/>
</dbReference>
<organism evidence="3 4">
    <name type="scientific">Salsuginibacillus halophilus</name>
    <dbReference type="NCBI Taxonomy" id="517424"/>
    <lineage>
        <taxon>Bacteria</taxon>
        <taxon>Bacillati</taxon>
        <taxon>Bacillota</taxon>
        <taxon>Bacilli</taxon>
        <taxon>Bacillales</taxon>
        <taxon>Bacillaceae</taxon>
        <taxon>Salsuginibacillus</taxon>
    </lineage>
</organism>
<dbReference type="SUPFAM" id="SSF50891">
    <property type="entry name" value="Cyclophilin-like"/>
    <property type="match status" value="1"/>
</dbReference>
<dbReference type="RefSeq" id="WP_106588064.1">
    <property type="nucleotide sequence ID" value="NZ_PYAV01000004.1"/>
</dbReference>
<accession>A0A2P8HQN6</accession>
<dbReference type="Gene3D" id="2.40.100.10">
    <property type="entry name" value="Cyclophilin-like"/>
    <property type="match status" value="1"/>
</dbReference>
<evidence type="ECO:0000313" key="4">
    <source>
        <dbReference type="Proteomes" id="UP000242310"/>
    </source>
</evidence>
<proteinExistence type="predicted"/>
<dbReference type="Pfam" id="PF05913">
    <property type="entry name" value="MupG_C"/>
    <property type="match status" value="1"/>
</dbReference>
<evidence type="ECO:0008006" key="5">
    <source>
        <dbReference type="Google" id="ProtNLM"/>
    </source>
</evidence>
<dbReference type="PANTHER" id="PTHR38435">
    <property type="match status" value="1"/>
</dbReference>
<dbReference type="Proteomes" id="UP000242310">
    <property type="component" value="Unassembled WGS sequence"/>
</dbReference>
<dbReference type="InterPro" id="IPR043894">
    <property type="entry name" value="MupG_C"/>
</dbReference>